<evidence type="ECO:0000313" key="2">
    <source>
        <dbReference type="Proteomes" id="UP000014500"/>
    </source>
</evidence>
<keyword evidence="2" id="KW-1185">Reference proteome</keyword>
<dbReference type="AlphaFoldDB" id="T1JHI8"/>
<protein>
    <submittedName>
        <fullName evidence="1">Uncharacterized protein</fullName>
    </submittedName>
</protein>
<dbReference type="EMBL" id="JH431968">
    <property type="status" value="NOT_ANNOTATED_CDS"/>
    <property type="molecule type" value="Genomic_DNA"/>
</dbReference>
<accession>T1JHI8</accession>
<sequence length="367" mass="42431">MPSQNVHTSAKFSDHLLIAVGIVTTGPDCEHDEIRELAAKLVVPPWLERETFNSPTSFHAHVKTNEINISLRNKLVHFDNNEQLKEEQRQRQQGGAANCATVLNDFLEWLQFVVREARRNTDCYLITALVGHFALWKDFKFLVRCCENNCPSNVRDVIGLWCQFADSGDLLCKVKRNRIEFTNELEKLPIFSKSNFQLKKMNLWQRNVKTDLASVYPHLLGENLPKKASAEQKAEALAKVLALPALTRHLEHLDLLTYQGFKSRCEKDESSVQFFDDLMNKFGPDLVNTELLQRMARKRISFQHVQNAFWSSRNHNLFKAKIKRKLGVDLDTDEANELYDACKITSRPYNCCIHFANKMPKTTFKYK</sequence>
<reference evidence="1" key="2">
    <citation type="submission" date="2015-02" db="UniProtKB">
        <authorList>
            <consortium name="EnsemblMetazoa"/>
        </authorList>
    </citation>
    <scope>IDENTIFICATION</scope>
</reference>
<dbReference type="GO" id="GO:0003676">
    <property type="term" value="F:nucleic acid binding"/>
    <property type="evidence" value="ECO:0007669"/>
    <property type="project" value="InterPro"/>
</dbReference>
<dbReference type="SUPFAM" id="SSF53098">
    <property type="entry name" value="Ribonuclease H-like"/>
    <property type="match status" value="1"/>
</dbReference>
<dbReference type="HOGENOM" id="CLU_755065_0_0_1"/>
<name>T1JHI8_STRMM</name>
<proteinExistence type="predicted"/>
<evidence type="ECO:0000313" key="1">
    <source>
        <dbReference type="EnsemblMetazoa" id="SMAR013319-PA"/>
    </source>
</evidence>
<organism evidence="1 2">
    <name type="scientific">Strigamia maritima</name>
    <name type="common">European centipede</name>
    <name type="synonym">Geophilus maritimus</name>
    <dbReference type="NCBI Taxonomy" id="126957"/>
    <lineage>
        <taxon>Eukaryota</taxon>
        <taxon>Metazoa</taxon>
        <taxon>Ecdysozoa</taxon>
        <taxon>Arthropoda</taxon>
        <taxon>Myriapoda</taxon>
        <taxon>Chilopoda</taxon>
        <taxon>Pleurostigmophora</taxon>
        <taxon>Geophilomorpha</taxon>
        <taxon>Linotaeniidae</taxon>
        <taxon>Strigamia</taxon>
    </lineage>
</organism>
<dbReference type="Gene3D" id="3.30.420.10">
    <property type="entry name" value="Ribonuclease H-like superfamily/Ribonuclease H"/>
    <property type="match status" value="1"/>
</dbReference>
<reference evidence="2" key="1">
    <citation type="submission" date="2011-05" db="EMBL/GenBank/DDBJ databases">
        <authorList>
            <person name="Richards S.R."/>
            <person name="Qu J."/>
            <person name="Jiang H."/>
            <person name="Jhangiani S.N."/>
            <person name="Agravi P."/>
            <person name="Goodspeed R."/>
            <person name="Gross S."/>
            <person name="Mandapat C."/>
            <person name="Jackson L."/>
            <person name="Mathew T."/>
            <person name="Pu L."/>
            <person name="Thornton R."/>
            <person name="Saada N."/>
            <person name="Wilczek-Boney K.B."/>
            <person name="Lee S."/>
            <person name="Kovar C."/>
            <person name="Wu Y."/>
            <person name="Scherer S.E."/>
            <person name="Worley K.C."/>
            <person name="Muzny D.M."/>
            <person name="Gibbs R."/>
        </authorList>
    </citation>
    <scope>NUCLEOTIDE SEQUENCE</scope>
    <source>
        <strain evidence="2">Brora</strain>
    </source>
</reference>
<dbReference type="Proteomes" id="UP000014500">
    <property type="component" value="Unassembled WGS sequence"/>
</dbReference>
<dbReference type="InterPro" id="IPR036397">
    <property type="entry name" value="RNaseH_sf"/>
</dbReference>
<dbReference type="EnsemblMetazoa" id="SMAR013319-RA">
    <property type="protein sequence ID" value="SMAR013319-PA"/>
    <property type="gene ID" value="SMAR013319"/>
</dbReference>
<dbReference type="InterPro" id="IPR012337">
    <property type="entry name" value="RNaseH-like_sf"/>
</dbReference>